<dbReference type="GeneID" id="25272625"/>
<protein>
    <submittedName>
        <fullName evidence="1">Uncharacterized protein</fullName>
    </submittedName>
</protein>
<dbReference type="AlphaFoldDB" id="U6GZC9"/>
<evidence type="ECO:0000313" key="2">
    <source>
        <dbReference type="Proteomes" id="UP000018050"/>
    </source>
</evidence>
<gene>
    <name evidence="1" type="ORF">EAH_00045550</name>
</gene>
<proteinExistence type="predicted"/>
<keyword evidence="2" id="KW-1185">Reference proteome</keyword>
<accession>U6GZC9</accession>
<dbReference type="RefSeq" id="XP_013247042.1">
    <property type="nucleotide sequence ID" value="XM_013391588.1"/>
</dbReference>
<name>U6GZC9_EIMAC</name>
<dbReference type="OrthoDB" id="331010at2759"/>
<organism evidence="1 2">
    <name type="scientific">Eimeria acervulina</name>
    <name type="common">Coccidian parasite</name>
    <dbReference type="NCBI Taxonomy" id="5801"/>
    <lineage>
        <taxon>Eukaryota</taxon>
        <taxon>Sar</taxon>
        <taxon>Alveolata</taxon>
        <taxon>Apicomplexa</taxon>
        <taxon>Conoidasida</taxon>
        <taxon>Coccidia</taxon>
        <taxon>Eucoccidiorida</taxon>
        <taxon>Eimeriorina</taxon>
        <taxon>Eimeriidae</taxon>
        <taxon>Eimeria</taxon>
    </lineage>
</organism>
<dbReference type="Proteomes" id="UP000018050">
    <property type="component" value="Unassembled WGS sequence"/>
</dbReference>
<dbReference type="VEuPathDB" id="ToxoDB:EAH_00045550"/>
<feature type="non-terminal residue" evidence="1">
    <location>
        <position position="91"/>
    </location>
</feature>
<reference evidence="1" key="2">
    <citation type="submission" date="2013-10" db="EMBL/GenBank/DDBJ databases">
        <authorList>
            <person name="Aslett M."/>
        </authorList>
    </citation>
    <scope>NUCLEOTIDE SEQUENCE</scope>
    <source>
        <strain evidence="1">Houghton</strain>
    </source>
</reference>
<dbReference type="EMBL" id="HG673523">
    <property type="protein sequence ID" value="CDI83894.1"/>
    <property type="molecule type" value="Genomic_DNA"/>
</dbReference>
<evidence type="ECO:0000313" key="1">
    <source>
        <dbReference type="EMBL" id="CDI83894.1"/>
    </source>
</evidence>
<reference evidence="1" key="1">
    <citation type="submission" date="2013-10" db="EMBL/GenBank/DDBJ databases">
        <title>Genomic analysis of the causative agents of coccidiosis in chickens.</title>
        <authorList>
            <person name="Reid A.J."/>
            <person name="Blake D."/>
            <person name="Billington K."/>
            <person name="Browne H."/>
            <person name="Dunn M."/>
            <person name="Hung S."/>
            <person name="Kawahara F."/>
            <person name="Miranda-Saavedra D."/>
            <person name="Mourier T."/>
            <person name="Nagra H."/>
            <person name="Otto T.D."/>
            <person name="Rawlings N."/>
            <person name="Sanchez A."/>
            <person name="Sanders M."/>
            <person name="Subramaniam C."/>
            <person name="Tay Y."/>
            <person name="Dear P."/>
            <person name="Doerig C."/>
            <person name="Gruber A."/>
            <person name="Parkinson J."/>
            <person name="Shirley M."/>
            <person name="Wan K.L."/>
            <person name="Berriman M."/>
            <person name="Tomley F."/>
            <person name="Pain A."/>
        </authorList>
    </citation>
    <scope>NUCLEOTIDE SEQUENCE</scope>
    <source>
        <strain evidence="1">Houghton</strain>
    </source>
</reference>
<sequence>MKTINKGGEVFATDPNDINIQQAKLDSLLIQGKRRVLAAREFVWTAVSTLKDLIDQTFERIHRLLKSEVTQRQKIAYVNELHGLVTSHLDP</sequence>